<dbReference type="PANTHER" id="PTHR32089">
    <property type="entry name" value="METHYL-ACCEPTING CHEMOTAXIS PROTEIN MCPB"/>
    <property type="match status" value="1"/>
</dbReference>
<dbReference type="Gene3D" id="1.10.287.950">
    <property type="entry name" value="Methyl-accepting chemotaxis protein"/>
    <property type="match status" value="1"/>
</dbReference>
<dbReference type="InterPro" id="IPR004090">
    <property type="entry name" value="Chemotax_Me-accpt_rcpt"/>
</dbReference>
<evidence type="ECO:0000313" key="6">
    <source>
        <dbReference type="EMBL" id="QJC53954.1"/>
    </source>
</evidence>
<dbReference type="InterPro" id="IPR013656">
    <property type="entry name" value="PAS_4"/>
</dbReference>
<keyword evidence="7" id="KW-1185">Reference proteome</keyword>
<dbReference type="NCBIfam" id="TIGR00229">
    <property type="entry name" value="sensory_box"/>
    <property type="match status" value="1"/>
</dbReference>
<dbReference type="InterPro" id="IPR000700">
    <property type="entry name" value="PAS-assoc_C"/>
</dbReference>
<dbReference type="GO" id="GO:0004888">
    <property type="term" value="F:transmembrane signaling receptor activity"/>
    <property type="evidence" value="ECO:0007669"/>
    <property type="project" value="InterPro"/>
</dbReference>
<protein>
    <submittedName>
        <fullName evidence="6">PAS domain S-box protein</fullName>
    </submittedName>
</protein>
<dbReference type="InterPro" id="IPR004089">
    <property type="entry name" value="MCPsignal_dom"/>
</dbReference>
<dbReference type="Pfam" id="PF08448">
    <property type="entry name" value="PAS_4"/>
    <property type="match status" value="1"/>
</dbReference>
<sequence>MTNITGQKRSTHVLEDAAVVAAMEQSLAMIEFTPDGEVLWANELFASTLGYGVSEVRGLHHRAFCLPDYTKSEEYESLWSSLRRGEKFQEKIERVAKDGRLLLLEATYMPVNDATGQVAAVLKTATDITHRERAARAISDELGRMSRQMLDRARDGIRQSGQVAEAIELSAEENADSLEALDRMEGRADELRRILDTIEEIASRTQLLSLNAALEAARAGEHGRGFDVIATEIRRLSALVQSATAQSRDSIRSLSEEVERTSRETKASQQTVLQSRDRMQEALELFELIGDSAGDLDRQAQALQNRL</sequence>
<reference evidence="6 7" key="1">
    <citation type="submission" date="2020-04" db="EMBL/GenBank/DDBJ databases">
        <title>Novel Paenibacillus strain UniB2 isolated from commercial digestive syrup.</title>
        <authorList>
            <person name="Thorat V."/>
            <person name="Kirdat K."/>
            <person name="Tiwarekar B."/>
            <person name="Yadav A."/>
        </authorList>
    </citation>
    <scope>NUCLEOTIDE SEQUENCE [LARGE SCALE GENOMIC DNA]</scope>
    <source>
        <strain evidence="6 7">UniB2</strain>
    </source>
</reference>
<feature type="domain" description="Methyl-accepting transducer" evidence="4">
    <location>
        <begin position="153"/>
        <end position="307"/>
    </location>
</feature>
<evidence type="ECO:0000256" key="3">
    <source>
        <dbReference type="PROSITE-ProRule" id="PRU00284"/>
    </source>
</evidence>
<dbReference type="SUPFAM" id="SSF58104">
    <property type="entry name" value="Methyl-accepting chemotaxis protein (MCP) signaling domain"/>
    <property type="match status" value="1"/>
</dbReference>
<keyword evidence="1 3" id="KW-0807">Transducer</keyword>
<dbReference type="Proteomes" id="UP000502136">
    <property type="component" value="Chromosome"/>
</dbReference>
<evidence type="ECO:0000256" key="1">
    <source>
        <dbReference type="ARBA" id="ARBA00023224"/>
    </source>
</evidence>
<dbReference type="GO" id="GO:0006935">
    <property type="term" value="P:chemotaxis"/>
    <property type="evidence" value="ECO:0007669"/>
    <property type="project" value="InterPro"/>
</dbReference>
<comment type="similarity">
    <text evidence="2">Belongs to the methyl-accepting chemotaxis (MCP) protein family.</text>
</comment>
<dbReference type="PANTHER" id="PTHR32089:SF112">
    <property type="entry name" value="LYSOZYME-LIKE PROTEIN-RELATED"/>
    <property type="match status" value="1"/>
</dbReference>
<evidence type="ECO:0000259" key="5">
    <source>
        <dbReference type="PROSITE" id="PS50113"/>
    </source>
</evidence>
<dbReference type="KEGG" id="palr:HGI30_22110"/>
<proteinExistence type="inferred from homology"/>
<dbReference type="SMART" id="SM00283">
    <property type="entry name" value="MA"/>
    <property type="match status" value="1"/>
</dbReference>
<organism evidence="6 7">
    <name type="scientific">Paenibacillus albicereus</name>
    <dbReference type="NCBI Taxonomy" id="2726185"/>
    <lineage>
        <taxon>Bacteria</taxon>
        <taxon>Bacillati</taxon>
        <taxon>Bacillota</taxon>
        <taxon>Bacilli</taxon>
        <taxon>Bacillales</taxon>
        <taxon>Paenibacillaceae</taxon>
        <taxon>Paenibacillus</taxon>
    </lineage>
</organism>
<dbReference type="SUPFAM" id="SSF55785">
    <property type="entry name" value="PYP-like sensor domain (PAS domain)"/>
    <property type="match status" value="1"/>
</dbReference>
<dbReference type="PRINTS" id="PR00260">
    <property type="entry name" value="CHEMTRNSDUCR"/>
</dbReference>
<dbReference type="InterPro" id="IPR035965">
    <property type="entry name" value="PAS-like_dom_sf"/>
</dbReference>
<dbReference type="GO" id="GO:0007165">
    <property type="term" value="P:signal transduction"/>
    <property type="evidence" value="ECO:0007669"/>
    <property type="project" value="UniProtKB-KW"/>
</dbReference>
<accession>A0A6H2H2M9</accession>
<evidence type="ECO:0000259" key="4">
    <source>
        <dbReference type="PROSITE" id="PS50111"/>
    </source>
</evidence>
<evidence type="ECO:0000313" key="7">
    <source>
        <dbReference type="Proteomes" id="UP000502136"/>
    </source>
</evidence>
<evidence type="ECO:0000256" key="2">
    <source>
        <dbReference type="ARBA" id="ARBA00029447"/>
    </source>
</evidence>
<dbReference type="EMBL" id="CP051428">
    <property type="protein sequence ID" value="QJC53954.1"/>
    <property type="molecule type" value="Genomic_DNA"/>
</dbReference>
<dbReference type="Gene3D" id="3.30.450.20">
    <property type="entry name" value="PAS domain"/>
    <property type="match status" value="1"/>
</dbReference>
<dbReference type="GO" id="GO:0016020">
    <property type="term" value="C:membrane"/>
    <property type="evidence" value="ECO:0007669"/>
    <property type="project" value="InterPro"/>
</dbReference>
<gene>
    <name evidence="6" type="ORF">HGI30_22110</name>
</gene>
<dbReference type="InterPro" id="IPR000014">
    <property type="entry name" value="PAS"/>
</dbReference>
<name>A0A6H2H2M9_9BACL</name>
<dbReference type="CDD" id="cd00130">
    <property type="entry name" value="PAS"/>
    <property type="match status" value="1"/>
</dbReference>
<dbReference type="AlphaFoldDB" id="A0A6H2H2M9"/>
<dbReference type="PROSITE" id="PS50113">
    <property type="entry name" value="PAC"/>
    <property type="match status" value="1"/>
</dbReference>
<dbReference type="RefSeq" id="WP_168909482.1">
    <property type="nucleotide sequence ID" value="NZ_CP051428.1"/>
</dbReference>
<feature type="domain" description="PAC" evidence="5">
    <location>
        <begin position="86"/>
        <end position="140"/>
    </location>
</feature>
<dbReference type="PROSITE" id="PS50111">
    <property type="entry name" value="CHEMOTAXIS_TRANSDUC_2"/>
    <property type="match status" value="1"/>
</dbReference>
<dbReference type="Pfam" id="PF00015">
    <property type="entry name" value="MCPsignal"/>
    <property type="match status" value="1"/>
</dbReference>